<evidence type="ECO:0000313" key="4">
    <source>
        <dbReference type="Proteomes" id="UP000275078"/>
    </source>
</evidence>
<feature type="compositionally biased region" description="Polar residues" evidence="2">
    <location>
        <begin position="211"/>
        <end position="224"/>
    </location>
</feature>
<evidence type="ECO:0000313" key="3">
    <source>
        <dbReference type="EMBL" id="RPA79361.1"/>
    </source>
</evidence>
<protein>
    <submittedName>
        <fullName evidence="3">Uncharacterized protein</fullName>
    </submittedName>
</protein>
<dbReference type="Proteomes" id="UP000275078">
    <property type="component" value="Unassembled WGS sequence"/>
</dbReference>
<gene>
    <name evidence="3" type="ORF">BJ508DRAFT_308462</name>
</gene>
<sequence length="367" mass="41521">MDSSYVSITTQTNATSADATLLENLLSHITASFDAKTKDLTEVILDQQTHISQLEGELEKTKWINASLLAECRKQHSNLKALELDKQGLKEAYKVESQRVLAMYKEFVRATEQLYKDLEEKNKRLDKKNNDLQVKNDALQDANARLESSIQSLTRWYAAPSPSTSMPSEDSERRQTKSETLTPPSSSRSSSKLPVYPPPALQDPTHEPKASTHQTSIPPTTQPKTESEAIAIKESRTESLIHLDPVDDAPNVPIVEANTKTEHIWEDIAADMTHVYKLFDVQVVAQRLVPLMRSVSSKIEPYRQRWKENLVQASRMSQQVLENVSVLEITMERRQEMFAMLVGEFLKQENELEAMRVMWGRGGGEGV</sequence>
<evidence type="ECO:0000256" key="1">
    <source>
        <dbReference type="SAM" id="Coils"/>
    </source>
</evidence>
<organism evidence="3 4">
    <name type="scientific">Ascobolus immersus RN42</name>
    <dbReference type="NCBI Taxonomy" id="1160509"/>
    <lineage>
        <taxon>Eukaryota</taxon>
        <taxon>Fungi</taxon>
        <taxon>Dikarya</taxon>
        <taxon>Ascomycota</taxon>
        <taxon>Pezizomycotina</taxon>
        <taxon>Pezizomycetes</taxon>
        <taxon>Pezizales</taxon>
        <taxon>Ascobolaceae</taxon>
        <taxon>Ascobolus</taxon>
    </lineage>
</organism>
<accession>A0A3N4I5A8</accession>
<name>A0A3N4I5A8_ASCIM</name>
<feature type="region of interest" description="Disordered" evidence="2">
    <location>
        <begin position="157"/>
        <end position="227"/>
    </location>
</feature>
<proteinExistence type="predicted"/>
<dbReference type="AlphaFoldDB" id="A0A3N4I5A8"/>
<feature type="coiled-coil region" evidence="1">
    <location>
        <begin position="79"/>
        <end position="149"/>
    </location>
</feature>
<evidence type="ECO:0000256" key="2">
    <source>
        <dbReference type="SAM" id="MobiDB-lite"/>
    </source>
</evidence>
<keyword evidence="4" id="KW-1185">Reference proteome</keyword>
<dbReference type="EMBL" id="ML119700">
    <property type="protein sequence ID" value="RPA79361.1"/>
    <property type="molecule type" value="Genomic_DNA"/>
</dbReference>
<keyword evidence="1" id="KW-0175">Coiled coil</keyword>
<reference evidence="3 4" key="1">
    <citation type="journal article" date="2018" name="Nat. Ecol. Evol.">
        <title>Pezizomycetes genomes reveal the molecular basis of ectomycorrhizal truffle lifestyle.</title>
        <authorList>
            <person name="Murat C."/>
            <person name="Payen T."/>
            <person name="Noel B."/>
            <person name="Kuo A."/>
            <person name="Morin E."/>
            <person name="Chen J."/>
            <person name="Kohler A."/>
            <person name="Krizsan K."/>
            <person name="Balestrini R."/>
            <person name="Da Silva C."/>
            <person name="Montanini B."/>
            <person name="Hainaut M."/>
            <person name="Levati E."/>
            <person name="Barry K.W."/>
            <person name="Belfiori B."/>
            <person name="Cichocki N."/>
            <person name="Clum A."/>
            <person name="Dockter R.B."/>
            <person name="Fauchery L."/>
            <person name="Guy J."/>
            <person name="Iotti M."/>
            <person name="Le Tacon F."/>
            <person name="Lindquist E.A."/>
            <person name="Lipzen A."/>
            <person name="Malagnac F."/>
            <person name="Mello A."/>
            <person name="Molinier V."/>
            <person name="Miyauchi S."/>
            <person name="Poulain J."/>
            <person name="Riccioni C."/>
            <person name="Rubini A."/>
            <person name="Sitrit Y."/>
            <person name="Splivallo R."/>
            <person name="Traeger S."/>
            <person name="Wang M."/>
            <person name="Zifcakova L."/>
            <person name="Wipf D."/>
            <person name="Zambonelli A."/>
            <person name="Paolocci F."/>
            <person name="Nowrousian M."/>
            <person name="Ottonello S."/>
            <person name="Baldrian P."/>
            <person name="Spatafora J.W."/>
            <person name="Henrissat B."/>
            <person name="Nagy L.G."/>
            <person name="Aury J.M."/>
            <person name="Wincker P."/>
            <person name="Grigoriev I.V."/>
            <person name="Bonfante P."/>
            <person name="Martin F.M."/>
        </authorList>
    </citation>
    <scope>NUCLEOTIDE SEQUENCE [LARGE SCALE GENOMIC DNA]</scope>
    <source>
        <strain evidence="3 4">RN42</strain>
    </source>
</reference>